<dbReference type="EMBL" id="BMZI01000005">
    <property type="protein sequence ID" value="GHB25026.1"/>
    <property type="molecule type" value="Genomic_DNA"/>
</dbReference>
<dbReference type="Gene3D" id="1.20.120.1370">
    <property type="entry name" value="Regulator of RNA polymerase sigma(70) subunit, domain 4"/>
    <property type="match status" value="1"/>
</dbReference>
<evidence type="ECO:0000256" key="3">
    <source>
        <dbReference type="RuleBase" id="RU004409"/>
    </source>
</evidence>
<sequence>MLEDCQSAQERWGGVHTLIDRWLEQRYDMLVTLVDLREFCDADLSAVSKPRIDTFSEALMDYISAGHFEIYPQLREEAKAFDDQEALAIADQLLARVDSSTQLVLDFDNDYATPARCQRFTDKLPAWLDRLGRAMTERFALEDQLISRLHAAHAPASRVTAEGADARNLSPSAPLS</sequence>
<evidence type="ECO:0000256" key="1">
    <source>
        <dbReference type="ARBA" id="ARBA00023015"/>
    </source>
</evidence>
<keyword evidence="1 3" id="KW-0805">Transcription regulation</keyword>
<comment type="similarity">
    <text evidence="3">Belongs to the Rsd/AlgQ family.</text>
</comment>
<gene>
    <name evidence="4" type="primary">algQ</name>
    <name evidence="4" type="ORF">GCM10009038_25150</name>
</gene>
<dbReference type="Pfam" id="PF04353">
    <property type="entry name" value="Rsd_AlgQ"/>
    <property type="match status" value="1"/>
</dbReference>
<proteinExistence type="inferred from homology"/>
<dbReference type="NCBIfam" id="NF008723">
    <property type="entry name" value="PRK11718.1"/>
    <property type="match status" value="1"/>
</dbReference>
<dbReference type="RefSeq" id="WP_189445056.1">
    <property type="nucleotide sequence ID" value="NZ_BMZI01000005.1"/>
</dbReference>
<organism evidence="4 5">
    <name type="scientific">Salinicola rhizosphaerae</name>
    <dbReference type="NCBI Taxonomy" id="1443141"/>
    <lineage>
        <taxon>Bacteria</taxon>
        <taxon>Pseudomonadati</taxon>
        <taxon>Pseudomonadota</taxon>
        <taxon>Gammaproteobacteria</taxon>
        <taxon>Oceanospirillales</taxon>
        <taxon>Halomonadaceae</taxon>
        <taxon>Salinicola</taxon>
    </lineage>
</organism>
<dbReference type="InterPro" id="IPR038309">
    <property type="entry name" value="Rsd/AlgQ_sf"/>
</dbReference>
<evidence type="ECO:0000256" key="2">
    <source>
        <dbReference type="ARBA" id="ARBA00023163"/>
    </source>
</evidence>
<dbReference type="Proteomes" id="UP000646745">
    <property type="component" value="Unassembled WGS sequence"/>
</dbReference>
<evidence type="ECO:0000313" key="5">
    <source>
        <dbReference type="Proteomes" id="UP000646745"/>
    </source>
</evidence>
<accession>A0ABQ3E7J3</accession>
<dbReference type="InterPro" id="IPR007448">
    <property type="entry name" value="Sigma70_reg_Rsd_AlgQ"/>
</dbReference>
<keyword evidence="5" id="KW-1185">Reference proteome</keyword>
<comment type="caution">
    <text evidence="4">The sequence shown here is derived from an EMBL/GenBank/DDBJ whole genome shotgun (WGS) entry which is preliminary data.</text>
</comment>
<protein>
    <submittedName>
        <fullName evidence="4">Sigma D regulator</fullName>
    </submittedName>
</protein>
<name>A0ABQ3E7J3_9GAMM</name>
<reference evidence="5" key="1">
    <citation type="journal article" date="2019" name="Int. J. Syst. Evol. Microbiol.">
        <title>The Global Catalogue of Microorganisms (GCM) 10K type strain sequencing project: providing services to taxonomists for standard genome sequencing and annotation.</title>
        <authorList>
            <consortium name="The Broad Institute Genomics Platform"/>
            <consortium name="The Broad Institute Genome Sequencing Center for Infectious Disease"/>
            <person name="Wu L."/>
            <person name="Ma J."/>
        </authorList>
    </citation>
    <scope>NUCLEOTIDE SEQUENCE [LARGE SCALE GENOMIC DNA]</scope>
    <source>
        <strain evidence="5">KCTC 32998</strain>
    </source>
</reference>
<dbReference type="PIRSF" id="PIRSF016548">
    <property type="entry name" value="Rsd_AlgQ"/>
    <property type="match status" value="1"/>
</dbReference>
<evidence type="ECO:0000313" key="4">
    <source>
        <dbReference type="EMBL" id="GHB25026.1"/>
    </source>
</evidence>
<keyword evidence="2 3" id="KW-0804">Transcription</keyword>